<evidence type="ECO:0000256" key="4">
    <source>
        <dbReference type="ARBA" id="ARBA00023066"/>
    </source>
</evidence>
<sequence>MPDDLCTIDISPIVTVARTARWTVGMTRRLAADGDQFVVIGGDHSCAISTWNGMSDALRNTWPEYSFAAADIFMCGGARPYQAAQVLRDALRPEFISISEHRRGIQQ</sequence>
<keyword evidence="8" id="KW-0704">Schiff base</keyword>
<keyword evidence="3" id="KW-0068">Autocatalytic cleavage</keyword>
<dbReference type="GO" id="GO:0004014">
    <property type="term" value="F:adenosylmethionine decarboxylase activity"/>
    <property type="evidence" value="ECO:0007669"/>
    <property type="project" value="InterPro"/>
</dbReference>
<dbReference type="Gene3D" id="3.30.160.750">
    <property type="match status" value="1"/>
</dbReference>
<proteinExistence type="predicted"/>
<organism evidence="10 11">
    <name type="scientific">Afipia massiliensis</name>
    <dbReference type="NCBI Taxonomy" id="211460"/>
    <lineage>
        <taxon>Bacteria</taxon>
        <taxon>Pseudomonadati</taxon>
        <taxon>Pseudomonadota</taxon>
        <taxon>Alphaproteobacteria</taxon>
        <taxon>Hyphomicrobiales</taxon>
        <taxon>Nitrobacteraceae</taxon>
        <taxon>Afipia</taxon>
    </lineage>
</organism>
<dbReference type="SUPFAM" id="SSF52768">
    <property type="entry name" value="Arginase/deacetylase"/>
    <property type="match status" value="1"/>
</dbReference>
<accession>A0A4U6BJB7</accession>
<dbReference type="AlphaFoldDB" id="A0A4U6BJB7"/>
<evidence type="ECO:0000256" key="2">
    <source>
        <dbReference type="ARBA" id="ARBA00022793"/>
    </source>
</evidence>
<dbReference type="InterPro" id="IPR023696">
    <property type="entry name" value="Ureohydrolase_dom_sf"/>
</dbReference>
<dbReference type="GO" id="GO:0008295">
    <property type="term" value="P:spermidine biosynthetic process"/>
    <property type="evidence" value="ECO:0007669"/>
    <property type="project" value="UniProtKB-KW"/>
</dbReference>
<keyword evidence="9" id="KW-0670">Pyruvate</keyword>
<dbReference type="Proteomes" id="UP000034832">
    <property type="component" value="Unassembled WGS sequence"/>
</dbReference>
<evidence type="ECO:0000313" key="11">
    <source>
        <dbReference type="Proteomes" id="UP000034832"/>
    </source>
</evidence>
<dbReference type="InterPro" id="IPR016067">
    <property type="entry name" value="S-AdoMet_deCO2ase_core"/>
</dbReference>
<name>A0A4U6BJB7_9BRAD</name>
<gene>
    <name evidence="10" type="ORF">YH63_001835</name>
</gene>
<evidence type="ECO:0000256" key="6">
    <source>
        <dbReference type="ARBA" id="ARBA00023145"/>
    </source>
</evidence>
<evidence type="ECO:0000256" key="5">
    <source>
        <dbReference type="ARBA" id="ARBA00023115"/>
    </source>
</evidence>
<keyword evidence="2" id="KW-0210">Decarboxylase</keyword>
<comment type="caution">
    <text evidence="10">The sequence shown here is derived from an EMBL/GenBank/DDBJ whole genome shotgun (WGS) entry which is preliminary data.</text>
</comment>
<keyword evidence="6" id="KW-0865">Zymogen</keyword>
<dbReference type="InterPro" id="IPR003826">
    <property type="entry name" value="AdoMetDC_fam_prok"/>
</dbReference>
<dbReference type="EMBL" id="LBIA02000001">
    <property type="protein sequence ID" value="TKT70256.1"/>
    <property type="molecule type" value="Genomic_DNA"/>
</dbReference>
<comment type="cofactor">
    <cofactor evidence="1">
        <name>pyruvate</name>
        <dbReference type="ChEBI" id="CHEBI:15361"/>
    </cofactor>
</comment>
<keyword evidence="7" id="KW-0456">Lyase</keyword>
<evidence type="ECO:0000256" key="1">
    <source>
        <dbReference type="ARBA" id="ARBA00001928"/>
    </source>
</evidence>
<dbReference type="OrthoDB" id="9793120at2"/>
<keyword evidence="5" id="KW-0620">Polyamine biosynthesis</keyword>
<keyword evidence="4" id="KW-0745">Spermidine biosynthesis</keyword>
<dbReference type="InterPro" id="IPR042286">
    <property type="entry name" value="AdoMetDC_C"/>
</dbReference>
<evidence type="ECO:0000256" key="8">
    <source>
        <dbReference type="ARBA" id="ARBA00023270"/>
    </source>
</evidence>
<reference evidence="10" key="1">
    <citation type="submission" date="2019-04" db="EMBL/GenBank/DDBJ databases">
        <title>Whole genome sequencing of cave bacteria.</title>
        <authorList>
            <person name="Gan H.M."/>
            <person name="Barton H."/>
            <person name="Savka M.A."/>
        </authorList>
    </citation>
    <scope>NUCLEOTIDE SEQUENCE [LARGE SCALE GENOMIC DNA]</scope>
    <source>
        <strain evidence="10">LC387</strain>
    </source>
</reference>
<evidence type="ECO:0000256" key="9">
    <source>
        <dbReference type="ARBA" id="ARBA00023317"/>
    </source>
</evidence>
<evidence type="ECO:0000313" key="10">
    <source>
        <dbReference type="EMBL" id="TKT70256.1"/>
    </source>
</evidence>
<dbReference type="Pfam" id="PF02675">
    <property type="entry name" value="AdoMet_dc"/>
    <property type="match status" value="1"/>
</dbReference>
<protein>
    <submittedName>
        <fullName evidence="10">Uncharacterized protein</fullName>
    </submittedName>
</protein>
<evidence type="ECO:0000256" key="7">
    <source>
        <dbReference type="ARBA" id="ARBA00023239"/>
    </source>
</evidence>
<dbReference type="SUPFAM" id="SSF56276">
    <property type="entry name" value="S-adenosylmethionine decarboxylase"/>
    <property type="match status" value="1"/>
</dbReference>
<evidence type="ECO:0000256" key="3">
    <source>
        <dbReference type="ARBA" id="ARBA00022813"/>
    </source>
</evidence>
<keyword evidence="11" id="KW-1185">Reference proteome</keyword>
<dbReference type="RefSeq" id="WP_052753878.1">
    <property type="nucleotide sequence ID" value="NZ_LBIA02000001.1"/>
</dbReference>